<comment type="caution">
    <text evidence="1">The sequence shown here is derived from an EMBL/GenBank/DDBJ whole genome shotgun (WGS) entry which is preliminary data.</text>
</comment>
<dbReference type="EMBL" id="CAJVRM010000028">
    <property type="protein sequence ID" value="CAG8971798.1"/>
    <property type="molecule type" value="Genomic_DNA"/>
</dbReference>
<evidence type="ECO:0000313" key="2">
    <source>
        <dbReference type="Proteomes" id="UP000701801"/>
    </source>
</evidence>
<evidence type="ECO:0000313" key="1">
    <source>
        <dbReference type="EMBL" id="CAG8971798.1"/>
    </source>
</evidence>
<reference evidence="1" key="1">
    <citation type="submission" date="2021-07" db="EMBL/GenBank/DDBJ databases">
        <authorList>
            <person name="Durling M."/>
        </authorList>
    </citation>
    <scope>NUCLEOTIDE SEQUENCE</scope>
</reference>
<proteinExistence type="predicted"/>
<protein>
    <submittedName>
        <fullName evidence="1">Uncharacterized protein</fullName>
    </submittedName>
</protein>
<dbReference type="Proteomes" id="UP000701801">
    <property type="component" value="Unassembled WGS sequence"/>
</dbReference>
<name>A0A9N9LCX6_9HELO</name>
<sequence>MFFRQLRSDARKEPTATKLFAAVQLLKTVLVAPTNTKTTPTPCNSHSHAVTAIAHSRSRVNQQSDLVADQVNGILIVVTTDPTIAH</sequence>
<dbReference type="AlphaFoldDB" id="A0A9N9LCX6"/>
<gene>
    <name evidence="1" type="ORF">HYALB_00001908</name>
</gene>
<keyword evidence="2" id="KW-1185">Reference proteome</keyword>
<organism evidence="1 2">
    <name type="scientific">Hymenoscyphus albidus</name>
    <dbReference type="NCBI Taxonomy" id="595503"/>
    <lineage>
        <taxon>Eukaryota</taxon>
        <taxon>Fungi</taxon>
        <taxon>Dikarya</taxon>
        <taxon>Ascomycota</taxon>
        <taxon>Pezizomycotina</taxon>
        <taxon>Leotiomycetes</taxon>
        <taxon>Helotiales</taxon>
        <taxon>Helotiaceae</taxon>
        <taxon>Hymenoscyphus</taxon>
    </lineage>
</organism>
<accession>A0A9N9LCX6</accession>